<protein>
    <recommendedName>
        <fullName evidence="3">Tetratricopeptide repeat protein</fullName>
    </recommendedName>
</protein>
<dbReference type="AlphaFoldDB" id="A0A9W6M3D9"/>
<name>A0A9W6M3D9_9MICO</name>
<proteinExistence type="predicted"/>
<dbReference type="Proteomes" id="UP001142317">
    <property type="component" value="Unassembled WGS sequence"/>
</dbReference>
<reference evidence="1" key="2">
    <citation type="submission" date="2023-01" db="EMBL/GenBank/DDBJ databases">
        <authorList>
            <person name="Sun Q."/>
            <person name="Evtushenko L."/>
        </authorList>
    </citation>
    <scope>NUCLEOTIDE SEQUENCE</scope>
    <source>
        <strain evidence="1">VKM Ac-1447</strain>
    </source>
</reference>
<dbReference type="RefSeq" id="WP_271174959.1">
    <property type="nucleotide sequence ID" value="NZ_BSEO01000005.1"/>
</dbReference>
<dbReference type="InterPro" id="IPR011990">
    <property type="entry name" value="TPR-like_helical_dom_sf"/>
</dbReference>
<gene>
    <name evidence="1" type="ORF">GCM10017586_14210</name>
</gene>
<dbReference type="EMBL" id="BSEO01000005">
    <property type="protein sequence ID" value="GLJ79739.1"/>
    <property type="molecule type" value="Genomic_DNA"/>
</dbReference>
<comment type="caution">
    <text evidence="1">The sequence shown here is derived from an EMBL/GenBank/DDBJ whole genome shotgun (WGS) entry which is preliminary data.</text>
</comment>
<reference evidence="1" key="1">
    <citation type="journal article" date="2014" name="Int. J. Syst. Evol. Microbiol.">
        <title>Complete genome sequence of Corynebacterium casei LMG S-19264T (=DSM 44701T), isolated from a smear-ripened cheese.</title>
        <authorList>
            <consortium name="US DOE Joint Genome Institute (JGI-PGF)"/>
            <person name="Walter F."/>
            <person name="Albersmeier A."/>
            <person name="Kalinowski J."/>
            <person name="Ruckert C."/>
        </authorList>
    </citation>
    <scope>NUCLEOTIDE SEQUENCE</scope>
    <source>
        <strain evidence="1">VKM Ac-1447</strain>
    </source>
</reference>
<dbReference type="Gene3D" id="1.25.40.10">
    <property type="entry name" value="Tetratricopeptide repeat domain"/>
    <property type="match status" value="2"/>
</dbReference>
<dbReference type="SUPFAM" id="SSF48452">
    <property type="entry name" value="TPR-like"/>
    <property type="match status" value="1"/>
</dbReference>
<sequence>MSALGVLETLSTDAAFSSEASRPAVPGLGRDSSVATASVTAGFGAVDYLDEAITKSIEMTLDGAITAAARTRSTTTLAGLAQAYEGAGRVEDAVAAAIEVLQWPSSGGMTSIDAVSERLAFEVLLRNGGLDFALEQSAEHALAPSLKLKIATALAVNGRLDEAKRYVGDNEGVARHAVLGYIQILDGKYASAVSSLRNALRENPDDAVSALNLSIALWSLGSLKKALGAALHAKRVAPGRQDVVVHLLDLLFAMGDIGRVKSELRALERSGAPMRAGATVAQARLKLLENDIEHGTRLLEKASALAEEEQDRDTLAEVRSNLVRIRAARSDANRSGSVAELVELHREFPESDVVVAVMAQVANRRSDAPALAGALGQVDHKANRARSAFVRYQISTLEGKASEASSHALEWLGLEPDNPRAVTAALVALGIGEERWHEAAEIALRSMSAIRAEDGQDRSGLNNAAYVLAMDGRADAAIELLASMASKSFVYKATLGLAYLASGDVPTGMKLYRQAANEAERKRDDSRSLMTAYQALIVRQLGLLTESDSDMVKALSLPPYPLPDDWDDRPEFLRLQSVAARHGYPWPLEI</sequence>
<accession>A0A9W6M3D9</accession>
<evidence type="ECO:0008006" key="3">
    <source>
        <dbReference type="Google" id="ProtNLM"/>
    </source>
</evidence>
<organism evidence="1 2">
    <name type="scientific">Microbacterium imperiale</name>
    <dbReference type="NCBI Taxonomy" id="33884"/>
    <lineage>
        <taxon>Bacteria</taxon>
        <taxon>Bacillati</taxon>
        <taxon>Actinomycetota</taxon>
        <taxon>Actinomycetes</taxon>
        <taxon>Micrococcales</taxon>
        <taxon>Microbacteriaceae</taxon>
        <taxon>Microbacterium</taxon>
    </lineage>
</organism>
<evidence type="ECO:0000313" key="1">
    <source>
        <dbReference type="EMBL" id="GLJ79739.1"/>
    </source>
</evidence>
<keyword evidence="2" id="KW-1185">Reference proteome</keyword>
<evidence type="ECO:0000313" key="2">
    <source>
        <dbReference type="Proteomes" id="UP001142317"/>
    </source>
</evidence>